<dbReference type="OrthoDB" id="2958512at2"/>
<feature type="compositionally biased region" description="Low complexity" evidence="1">
    <location>
        <begin position="81"/>
        <end position="93"/>
    </location>
</feature>
<evidence type="ECO:0000256" key="1">
    <source>
        <dbReference type="SAM" id="MobiDB-lite"/>
    </source>
</evidence>
<evidence type="ECO:0000256" key="2">
    <source>
        <dbReference type="SAM" id="Phobius"/>
    </source>
</evidence>
<gene>
    <name evidence="3" type="ORF">D9X91_08035</name>
</gene>
<sequence>MDKQLDRLKNDLDAYISPEPIFTDEDKRKIRMKIKESKEINRPSIKKKSWFPKVIGIAAAAFAIFIIGSLINHFGQMGSNDSSSADMAESSSEYKMNDGKSSKPASLRAKTGVSTNADSTFSDLNMNSELKKTYMDFSASKKESLLNGLPAIDIFKLFIEAGRLNDYPIQYALLNHDSNEKLPFKTEKEYIEFRKTQDGSKLNALYGPIQQGHHQIKLINERRAIIYISEGNEQKAISLIKNNEGIWKISWESIK</sequence>
<feature type="region of interest" description="Disordered" evidence="1">
    <location>
        <begin position="81"/>
        <end position="111"/>
    </location>
</feature>
<protein>
    <submittedName>
        <fullName evidence="3">Uncharacterized protein</fullName>
    </submittedName>
</protein>
<dbReference type="Proteomes" id="UP000276770">
    <property type="component" value="Unassembled WGS sequence"/>
</dbReference>
<keyword evidence="2" id="KW-0812">Transmembrane</keyword>
<keyword evidence="2" id="KW-1133">Transmembrane helix</keyword>
<accession>A0A3L7JZL0</accession>
<keyword evidence="4" id="KW-1185">Reference proteome</keyword>
<organism evidence="3 4">
    <name type="scientific">Falsibacillus albus</name>
    <dbReference type="NCBI Taxonomy" id="2478915"/>
    <lineage>
        <taxon>Bacteria</taxon>
        <taxon>Bacillati</taxon>
        <taxon>Bacillota</taxon>
        <taxon>Bacilli</taxon>
        <taxon>Bacillales</taxon>
        <taxon>Bacillaceae</taxon>
        <taxon>Falsibacillus</taxon>
    </lineage>
</organism>
<dbReference type="EMBL" id="RCVZ01000004">
    <property type="protein sequence ID" value="RLQ96227.1"/>
    <property type="molecule type" value="Genomic_DNA"/>
</dbReference>
<feature type="transmembrane region" description="Helical" evidence="2">
    <location>
        <begin position="50"/>
        <end position="71"/>
    </location>
</feature>
<comment type="caution">
    <text evidence="3">The sequence shown here is derived from an EMBL/GenBank/DDBJ whole genome shotgun (WGS) entry which is preliminary data.</text>
</comment>
<dbReference type="AlphaFoldDB" id="A0A3L7JZL0"/>
<dbReference type="RefSeq" id="WP_121680080.1">
    <property type="nucleotide sequence ID" value="NZ_RCVZ01000004.1"/>
</dbReference>
<evidence type="ECO:0000313" key="3">
    <source>
        <dbReference type="EMBL" id="RLQ96227.1"/>
    </source>
</evidence>
<reference evidence="3 4" key="1">
    <citation type="submission" date="2018-10" db="EMBL/GenBank/DDBJ databases">
        <title>Falsibacillus sp. genome draft.</title>
        <authorList>
            <person name="Shi S."/>
        </authorList>
    </citation>
    <scope>NUCLEOTIDE SEQUENCE [LARGE SCALE GENOMIC DNA]</scope>
    <source>
        <strain evidence="3 4">GY 10110</strain>
    </source>
</reference>
<evidence type="ECO:0000313" key="4">
    <source>
        <dbReference type="Proteomes" id="UP000276770"/>
    </source>
</evidence>
<name>A0A3L7JZL0_9BACI</name>
<proteinExistence type="predicted"/>
<keyword evidence="2" id="KW-0472">Membrane</keyword>